<accession>A0ACB8WAZ0</accession>
<keyword evidence="2" id="KW-1185">Reference proteome</keyword>
<evidence type="ECO:0000313" key="1">
    <source>
        <dbReference type="EMBL" id="KAI3364919.1"/>
    </source>
</evidence>
<evidence type="ECO:0000313" key="2">
    <source>
        <dbReference type="Proteomes" id="UP000831701"/>
    </source>
</evidence>
<dbReference type="Proteomes" id="UP000831701">
    <property type="component" value="Chromosome 12"/>
</dbReference>
<dbReference type="EMBL" id="CM041542">
    <property type="protein sequence ID" value="KAI3364919.1"/>
    <property type="molecule type" value="Genomic_DNA"/>
</dbReference>
<sequence>MATPEPADGHPEVKGAVRLKKETYRAWMACGTPEAADGYQQARWNAAWAVAEAKTWVWEEFSEAMEKDFRLAPKVILGKPSGASGGEDGNSLTLFTVGVGSC</sequence>
<name>A0ACB8WAZ0_9TELE</name>
<gene>
    <name evidence="1" type="ORF">L3Q82_001099</name>
</gene>
<protein>
    <submittedName>
        <fullName evidence="1">Uncharacterized protein</fullName>
    </submittedName>
</protein>
<reference evidence="1" key="1">
    <citation type="submission" date="2022-04" db="EMBL/GenBank/DDBJ databases">
        <title>Jade perch genome.</title>
        <authorList>
            <person name="Chao B."/>
        </authorList>
    </citation>
    <scope>NUCLEOTIDE SEQUENCE</scope>
    <source>
        <strain evidence="1">CB-2022</strain>
    </source>
</reference>
<comment type="caution">
    <text evidence="1">The sequence shown here is derived from an EMBL/GenBank/DDBJ whole genome shotgun (WGS) entry which is preliminary data.</text>
</comment>
<proteinExistence type="predicted"/>
<organism evidence="1 2">
    <name type="scientific">Scortum barcoo</name>
    <name type="common">barcoo grunter</name>
    <dbReference type="NCBI Taxonomy" id="214431"/>
    <lineage>
        <taxon>Eukaryota</taxon>
        <taxon>Metazoa</taxon>
        <taxon>Chordata</taxon>
        <taxon>Craniata</taxon>
        <taxon>Vertebrata</taxon>
        <taxon>Euteleostomi</taxon>
        <taxon>Actinopterygii</taxon>
        <taxon>Neopterygii</taxon>
        <taxon>Teleostei</taxon>
        <taxon>Neoteleostei</taxon>
        <taxon>Acanthomorphata</taxon>
        <taxon>Eupercaria</taxon>
        <taxon>Centrarchiformes</taxon>
        <taxon>Terapontoidei</taxon>
        <taxon>Terapontidae</taxon>
        <taxon>Scortum</taxon>
    </lineage>
</organism>